<feature type="transmembrane region" description="Helical" evidence="6">
    <location>
        <begin position="74"/>
        <end position="94"/>
    </location>
</feature>
<keyword evidence="6" id="KW-0924">Ammonia transport</keyword>
<feature type="compositionally biased region" description="Polar residues" evidence="7">
    <location>
        <begin position="467"/>
        <end position="480"/>
    </location>
</feature>
<feature type="transmembrane region" description="Helical" evidence="6">
    <location>
        <begin position="41"/>
        <end position="62"/>
    </location>
</feature>
<dbReference type="Gene3D" id="1.10.3430.10">
    <property type="entry name" value="Ammonium transporter AmtB like domains"/>
    <property type="match status" value="1"/>
</dbReference>
<dbReference type="AlphaFoldDB" id="A0AAN8EKE5"/>
<keyword evidence="4 6" id="KW-1133">Transmembrane helix</keyword>
<feature type="transmembrane region" description="Helical" evidence="6">
    <location>
        <begin position="355"/>
        <end position="375"/>
    </location>
</feature>
<name>A0AAN8EKE5_9EURO</name>
<dbReference type="EMBL" id="JAKLMC020000019">
    <property type="protein sequence ID" value="KAK5951555.1"/>
    <property type="molecule type" value="Genomic_DNA"/>
</dbReference>
<evidence type="ECO:0000256" key="4">
    <source>
        <dbReference type="ARBA" id="ARBA00022989"/>
    </source>
</evidence>
<dbReference type="SUPFAM" id="SSF111352">
    <property type="entry name" value="Ammonium transporter"/>
    <property type="match status" value="1"/>
</dbReference>
<keyword evidence="3 6" id="KW-0812">Transmembrane</keyword>
<accession>A0AAN8EKE5</accession>
<protein>
    <recommendedName>
        <fullName evidence="6">Ammonium transporter</fullName>
    </recommendedName>
</protein>
<comment type="caution">
    <text evidence="9">The sequence shown here is derived from an EMBL/GenBank/DDBJ whole genome shotgun (WGS) entry which is preliminary data.</text>
</comment>
<comment type="similarity">
    <text evidence="2 6">Belongs to the ammonia transporter channel (TC 1.A.11.2) family.</text>
</comment>
<evidence type="ECO:0000256" key="1">
    <source>
        <dbReference type="ARBA" id="ARBA00004141"/>
    </source>
</evidence>
<feature type="transmembrane region" description="Helical" evidence="6">
    <location>
        <begin position="294"/>
        <end position="312"/>
    </location>
</feature>
<evidence type="ECO:0000256" key="7">
    <source>
        <dbReference type="SAM" id="MobiDB-lite"/>
    </source>
</evidence>
<dbReference type="PANTHER" id="PTHR43029:SF15">
    <property type="entry name" value="AMMONIUM TRANSPORTER"/>
    <property type="match status" value="1"/>
</dbReference>
<dbReference type="GO" id="GO:0005886">
    <property type="term" value="C:plasma membrane"/>
    <property type="evidence" value="ECO:0007669"/>
    <property type="project" value="UniProtKB-SubCell"/>
</dbReference>
<evidence type="ECO:0000313" key="10">
    <source>
        <dbReference type="Proteomes" id="UP001316803"/>
    </source>
</evidence>
<dbReference type="Pfam" id="PF00909">
    <property type="entry name" value="Ammonium_transp"/>
    <property type="match status" value="1"/>
</dbReference>
<feature type="transmembrane region" description="Helical" evidence="6">
    <location>
        <begin position="201"/>
        <end position="218"/>
    </location>
</feature>
<comment type="subcellular location">
    <subcellularLocation>
        <location evidence="6">Cell membrane</location>
        <topology evidence="6">Multi-pass membrane protein</topology>
    </subcellularLocation>
    <subcellularLocation>
        <location evidence="1">Membrane</location>
        <topology evidence="1">Multi-pass membrane protein</topology>
    </subcellularLocation>
</comment>
<dbReference type="InterPro" id="IPR024041">
    <property type="entry name" value="NH4_transpt_AmtB-like_dom"/>
</dbReference>
<evidence type="ECO:0000256" key="5">
    <source>
        <dbReference type="ARBA" id="ARBA00023136"/>
    </source>
</evidence>
<gene>
    <name evidence="9" type="ORF">OHC33_007233</name>
</gene>
<proteinExistence type="inferred from homology"/>
<evidence type="ECO:0000259" key="8">
    <source>
        <dbReference type="Pfam" id="PF00909"/>
    </source>
</evidence>
<sequence>MSTLSPRHDLVMPEYNEAMPAGGNPLATDVNAQYSGLEFNAVYQLLTAFFVFLIIPGLGLLYGGMSQRKSALAMMFQSFAVISVVAFQWIFWGFSLTFSRTGSSFIGNMDNFGLRGVMAAPSTGSVLIPDILFCMYQMLFAITAAAIVIGGAFARGKIIPSMIFLFCWVTIVYCPIASWTWNSNGWAYKLGVLDFAGGSPVHMSTGAAGLAYAFVLGKRRSAIDNTHHKPHNLTTMFLGTILIFAGWLGFNGGSALNASIRSMVAVFNTILGGAMGLVGYTLVSYFKHGRKWSVKAACEGIIAGLVGITPAAGYVQPWLAVVIGVLTGAACSSLEGMGSWIGIDDGLEVFKLHGIGGAVGSFLTGLFATSKISALDGLGSEYSGAIDGNGIQVGYQLADICATLSYSFVMSCILLFALKFMPFVGLRVSEEAEEMGLDLDQFHDEVVDGWEEHPGATRTISHGIPQPGSSSPDGSLTPQKQEVKAA</sequence>
<evidence type="ECO:0000313" key="9">
    <source>
        <dbReference type="EMBL" id="KAK5951555.1"/>
    </source>
</evidence>
<dbReference type="InterPro" id="IPR029020">
    <property type="entry name" value="Ammonium/urea_transptr"/>
</dbReference>
<dbReference type="InterPro" id="IPR001905">
    <property type="entry name" value="Ammonium_transpt"/>
</dbReference>
<feature type="transmembrane region" description="Helical" evidence="6">
    <location>
        <begin position="135"/>
        <end position="154"/>
    </location>
</feature>
<dbReference type="GO" id="GO:0008519">
    <property type="term" value="F:ammonium channel activity"/>
    <property type="evidence" value="ECO:0007669"/>
    <property type="project" value="InterPro"/>
</dbReference>
<keyword evidence="6" id="KW-0813">Transport</keyword>
<evidence type="ECO:0000256" key="2">
    <source>
        <dbReference type="ARBA" id="ARBA00005887"/>
    </source>
</evidence>
<reference evidence="9 10" key="1">
    <citation type="submission" date="2022-12" db="EMBL/GenBank/DDBJ databases">
        <title>Genomic features and morphological characterization of a novel Knufia sp. strain isolated from spacecraft assembly facility.</title>
        <authorList>
            <person name="Teixeira M."/>
            <person name="Chander A.M."/>
            <person name="Stajich J.E."/>
            <person name="Venkateswaran K."/>
        </authorList>
    </citation>
    <scope>NUCLEOTIDE SEQUENCE [LARGE SCALE GENOMIC DNA]</scope>
    <source>
        <strain evidence="9 10">FJI-L2-BK-P2</strain>
    </source>
</reference>
<dbReference type="PANTHER" id="PTHR43029">
    <property type="entry name" value="AMMONIUM TRANSPORTER MEP2"/>
    <property type="match status" value="1"/>
</dbReference>
<feature type="transmembrane region" description="Helical" evidence="6">
    <location>
        <begin position="262"/>
        <end position="282"/>
    </location>
</feature>
<dbReference type="NCBIfam" id="TIGR00836">
    <property type="entry name" value="amt"/>
    <property type="match status" value="1"/>
</dbReference>
<feature type="transmembrane region" description="Helical" evidence="6">
    <location>
        <begin position="161"/>
        <end position="181"/>
    </location>
</feature>
<keyword evidence="10" id="KW-1185">Reference proteome</keyword>
<feature type="transmembrane region" description="Helical" evidence="6">
    <location>
        <begin position="318"/>
        <end position="343"/>
    </location>
</feature>
<feature type="domain" description="Ammonium transporter AmtB-like" evidence="8">
    <location>
        <begin position="45"/>
        <end position="444"/>
    </location>
</feature>
<dbReference type="Proteomes" id="UP001316803">
    <property type="component" value="Unassembled WGS sequence"/>
</dbReference>
<feature type="transmembrane region" description="Helical" evidence="6">
    <location>
        <begin position="395"/>
        <end position="418"/>
    </location>
</feature>
<organism evidence="9 10">
    <name type="scientific">Knufia fluminis</name>
    <dbReference type="NCBI Taxonomy" id="191047"/>
    <lineage>
        <taxon>Eukaryota</taxon>
        <taxon>Fungi</taxon>
        <taxon>Dikarya</taxon>
        <taxon>Ascomycota</taxon>
        <taxon>Pezizomycotina</taxon>
        <taxon>Eurotiomycetes</taxon>
        <taxon>Chaetothyriomycetidae</taxon>
        <taxon>Chaetothyriales</taxon>
        <taxon>Trichomeriaceae</taxon>
        <taxon>Knufia</taxon>
    </lineage>
</organism>
<keyword evidence="5 6" id="KW-0472">Membrane</keyword>
<feature type="region of interest" description="Disordered" evidence="7">
    <location>
        <begin position="454"/>
        <end position="486"/>
    </location>
</feature>
<feature type="transmembrane region" description="Helical" evidence="6">
    <location>
        <begin position="230"/>
        <end position="250"/>
    </location>
</feature>
<evidence type="ECO:0000256" key="6">
    <source>
        <dbReference type="RuleBase" id="RU362002"/>
    </source>
</evidence>
<evidence type="ECO:0000256" key="3">
    <source>
        <dbReference type="ARBA" id="ARBA00022692"/>
    </source>
</evidence>